<evidence type="ECO:0000313" key="5">
    <source>
        <dbReference type="Proteomes" id="UP001176940"/>
    </source>
</evidence>
<evidence type="ECO:0000259" key="3">
    <source>
        <dbReference type="PROSITE" id="PS50835"/>
    </source>
</evidence>
<feature type="signal peptide" evidence="2">
    <location>
        <begin position="1"/>
        <end position="30"/>
    </location>
</feature>
<dbReference type="Proteomes" id="UP001176940">
    <property type="component" value="Unassembled WGS sequence"/>
</dbReference>
<dbReference type="Gene3D" id="2.60.40.10">
    <property type="entry name" value="Immunoglobulins"/>
    <property type="match status" value="1"/>
</dbReference>
<feature type="compositionally biased region" description="Acidic residues" evidence="1">
    <location>
        <begin position="64"/>
        <end position="75"/>
    </location>
</feature>
<organism evidence="4 5">
    <name type="scientific">Ranitomeya imitator</name>
    <name type="common">mimic poison frog</name>
    <dbReference type="NCBI Taxonomy" id="111125"/>
    <lineage>
        <taxon>Eukaryota</taxon>
        <taxon>Metazoa</taxon>
        <taxon>Chordata</taxon>
        <taxon>Craniata</taxon>
        <taxon>Vertebrata</taxon>
        <taxon>Euteleostomi</taxon>
        <taxon>Amphibia</taxon>
        <taxon>Batrachia</taxon>
        <taxon>Anura</taxon>
        <taxon>Neobatrachia</taxon>
        <taxon>Hyloidea</taxon>
        <taxon>Dendrobatidae</taxon>
        <taxon>Dendrobatinae</taxon>
        <taxon>Ranitomeya</taxon>
    </lineage>
</organism>
<dbReference type="InterPro" id="IPR036179">
    <property type="entry name" value="Ig-like_dom_sf"/>
</dbReference>
<keyword evidence="5" id="KW-1185">Reference proteome</keyword>
<dbReference type="PROSITE" id="PS50835">
    <property type="entry name" value="IG_LIKE"/>
    <property type="match status" value="1"/>
</dbReference>
<dbReference type="EMBL" id="CAUEEQ010029275">
    <property type="protein sequence ID" value="CAJ0948940.1"/>
    <property type="molecule type" value="Genomic_DNA"/>
</dbReference>
<dbReference type="InterPro" id="IPR013783">
    <property type="entry name" value="Ig-like_fold"/>
</dbReference>
<evidence type="ECO:0000256" key="2">
    <source>
        <dbReference type="SAM" id="SignalP"/>
    </source>
</evidence>
<feature type="chain" id="PRO_5045904713" description="Ig-like domain-containing protein" evidence="2">
    <location>
        <begin position="31"/>
        <end position="287"/>
    </location>
</feature>
<protein>
    <recommendedName>
        <fullName evidence="3">Ig-like domain-containing protein</fullName>
    </recommendedName>
</protein>
<evidence type="ECO:0000256" key="1">
    <source>
        <dbReference type="SAM" id="MobiDB-lite"/>
    </source>
</evidence>
<reference evidence="4" key="1">
    <citation type="submission" date="2023-07" db="EMBL/GenBank/DDBJ databases">
        <authorList>
            <person name="Stuckert A."/>
        </authorList>
    </citation>
    <scope>NUCLEOTIDE SEQUENCE</scope>
</reference>
<comment type="caution">
    <text evidence="4">The sequence shown here is derived from an EMBL/GenBank/DDBJ whole genome shotgun (WGS) entry which is preliminary data.</text>
</comment>
<dbReference type="SUPFAM" id="SSF48726">
    <property type="entry name" value="Immunoglobulin"/>
    <property type="match status" value="1"/>
</dbReference>
<accession>A0ABN9LUG1</accession>
<evidence type="ECO:0000313" key="4">
    <source>
        <dbReference type="EMBL" id="CAJ0948940.1"/>
    </source>
</evidence>
<feature type="compositionally biased region" description="Low complexity" evidence="1">
    <location>
        <begin position="258"/>
        <end position="267"/>
    </location>
</feature>
<dbReference type="InterPro" id="IPR013098">
    <property type="entry name" value="Ig_I-set"/>
</dbReference>
<feature type="domain" description="Ig-like" evidence="3">
    <location>
        <begin position="50"/>
        <end position="150"/>
    </location>
</feature>
<dbReference type="CDD" id="cd00096">
    <property type="entry name" value="Ig"/>
    <property type="match status" value="1"/>
</dbReference>
<feature type="region of interest" description="Disordered" evidence="1">
    <location>
        <begin position="57"/>
        <end position="89"/>
    </location>
</feature>
<name>A0ABN9LUG1_9NEOB</name>
<feature type="region of interest" description="Disordered" evidence="1">
    <location>
        <begin position="233"/>
        <end position="287"/>
    </location>
</feature>
<proteinExistence type="predicted"/>
<sequence>MVSSDTAIISMTFPLLCLLKLSLLTIKEEALHVDQVEMEEESTQGDNAQPHLILIPSVQNRWPEEEEKEREEDEMESRPPGAPTPSITWLKEESPEDVLWIKPETPGYKMASSNLHHSLILLDVGTEFSGTYTCIATNKVGQSICSASVQVLEEKDAQILAEADKIVKDVLRSSVPTVIGVSEQLPEADGESRTAQKPQISLMDVGTEEFFQKLTSQITEMVSAKISQVSLRVPGIPGMDSDDETKTPSASPRHGRSRPSSIAVESSSESEDGDSRGETFGWFSTQV</sequence>
<dbReference type="Pfam" id="PF07679">
    <property type="entry name" value="I-set"/>
    <property type="match status" value="1"/>
</dbReference>
<dbReference type="InterPro" id="IPR007110">
    <property type="entry name" value="Ig-like_dom"/>
</dbReference>
<gene>
    <name evidence="4" type="ORF">RIMI_LOCUS12377852</name>
</gene>
<keyword evidence="2" id="KW-0732">Signal</keyword>